<dbReference type="AlphaFoldDB" id="A0A5J9VM41"/>
<keyword evidence="2" id="KW-0732">Signal</keyword>
<feature type="compositionally biased region" description="Basic and acidic residues" evidence="1">
    <location>
        <begin position="86"/>
        <end position="96"/>
    </location>
</feature>
<evidence type="ECO:0000256" key="1">
    <source>
        <dbReference type="SAM" id="MobiDB-lite"/>
    </source>
</evidence>
<comment type="caution">
    <text evidence="3">The sequence shown here is derived from an EMBL/GenBank/DDBJ whole genome shotgun (WGS) entry which is preliminary data.</text>
</comment>
<organism evidence="3 4">
    <name type="scientific">Eragrostis curvula</name>
    <name type="common">weeping love grass</name>
    <dbReference type="NCBI Taxonomy" id="38414"/>
    <lineage>
        <taxon>Eukaryota</taxon>
        <taxon>Viridiplantae</taxon>
        <taxon>Streptophyta</taxon>
        <taxon>Embryophyta</taxon>
        <taxon>Tracheophyta</taxon>
        <taxon>Spermatophyta</taxon>
        <taxon>Magnoliopsida</taxon>
        <taxon>Liliopsida</taxon>
        <taxon>Poales</taxon>
        <taxon>Poaceae</taxon>
        <taxon>PACMAD clade</taxon>
        <taxon>Chloridoideae</taxon>
        <taxon>Eragrostideae</taxon>
        <taxon>Eragrostidinae</taxon>
        <taxon>Eragrostis</taxon>
    </lineage>
</organism>
<dbReference type="OrthoDB" id="693939at2759"/>
<keyword evidence="4" id="KW-1185">Reference proteome</keyword>
<dbReference type="PANTHER" id="PTHR33474">
    <property type="entry name" value="TRANSMEMBRANE PROTEIN"/>
    <property type="match status" value="1"/>
</dbReference>
<evidence type="ECO:0000313" key="3">
    <source>
        <dbReference type="EMBL" id="TVU36595.1"/>
    </source>
</evidence>
<sequence>MEQYTWKRKPLLAILVLACLLLPLVSAAPLSRSLSLRNHQPLGPGLEVPAHQGSTFEADQKTNHGEVVAARMDIEINDYPGSGANNRHEPRSPGRA</sequence>
<gene>
    <name evidence="3" type="ORF">EJB05_18533</name>
</gene>
<dbReference type="EMBL" id="RWGY01000009">
    <property type="protein sequence ID" value="TVU36595.1"/>
    <property type="molecule type" value="Genomic_DNA"/>
</dbReference>
<evidence type="ECO:0000256" key="2">
    <source>
        <dbReference type="SAM" id="SignalP"/>
    </source>
</evidence>
<proteinExistence type="predicted"/>
<feature type="signal peptide" evidence="2">
    <location>
        <begin position="1"/>
        <end position="27"/>
    </location>
</feature>
<dbReference type="Proteomes" id="UP000324897">
    <property type="component" value="Unassembled WGS sequence"/>
</dbReference>
<dbReference type="Gramene" id="TVU36595">
    <property type="protein sequence ID" value="TVU36595"/>
    <property type="gene ID" value="EJB05_18533"/>
</dbReference>
<name>A0A5J9VM41_9POAL</name>
<evidence type="ECO:0000313" key="4">
    <source>
        <dbReference type="Proteomes" id="UP000324897"/>
    </source>
</evidence>
<feature type="region of interest" description="Disordered" evidence="1">
    <location>
        <begin position="76"/>
        <end position="96"/>
    </location>
</feature>
<feature type="chain" id="PRO_5023889691" evidence="2">
    <location>
        <begin position="28"/>
        <end position="96"/>
    </location>
</feature>
<protein>
    <submittedName>
        <fullName evidence="3">Uncharacterized protein</fullName>
    </submittedName>
</protein>
<dbReference type="PANTHER" id="PTHR33474:SF28">
    <property type="entry name" value="OS01G0815400 PROTEIN"/>
    <property type="match status" value="1"/>
</dbReference>
<reference evidence="3 4" key="1">
    <citation type="journal article" date="2019" name="Sci. Rep.">
        <title>A high-quality genome of Eragrostis curvula grass provides insights into Poaceae evolution and supports new strategies to enhance forage quality.</title>
        <authorList>
            <person name="Carballo J."/>
            <person name="Santos B.A.C.M."/>
            <person name="Zappacosta D."/>
            <person name="Garbus I."/>
            <person name="Selva J.P."/>
            <person name="Gallo C.A."/>
            <person name="Diaz A."/>
            <person name="Albertini E."/>
            <person name="Caccamo M."/>
            <person name="Echenique V."/>
        </authorList>
    </citation>
    <scope>NUCLEOTIDE SEQUENCE [LARGE SCALE GENOMIC DNA]</scope>
    <source>
        <strain evidence="4">cv. Victoria</strain>
        <tissue evidence="3">Leaf</tissue>
    </source>
</reference>
<accession>A0A5J9VM41</accession>